<evidence type="ECO:0000313" key="3">
    <source>
        <dbReference type="Proteomes" id="UP000243084"/>
    </source>
</evidence>
<dbReference type="Pfam" id="PF11072">
    <property type="entry name" value="DUF2859"/>
    <property type="match status" value="1"/>
</dbReference>
<proteinExistence type="predicted"/>
<evidence type="ECO:0000313" key="2">
    <source>
        <dbReference type="EMBL" id="SFQ30828.1"/>
    </source>
</evidence>
<dbReference type="Proteomes" id="UP000243084">
    <property type="component" value="Unassembled WGS sequence"/>
</dbReference>
<dbReference type="RefSeq" id="WP_092433764.1">
    <property type="nucleotide sequence ID" value="NZ_FOXM01000016.1"/>
</dbReference>
<dbReference type="AlphaFoldDB" id="A0A1I5XFU0"/>
<keyword evidence="3" id="KW-1185">Reference proteome</keyword>
<feature type="signal peptide" evidence="1">
    <location>
        <begin position="1"/>
        <end position="21"/>
    </location>
</feature>
<evidence type="ECO:0000256" key="1">
    <source>
        <dbReference type="SAM" id="SignalP"/>
    </source>
</evidence>
<keyword evidence="1" id="KW-0732">Signal</keyword>
<organism evidence="2 3">
    <name type="scientific">Geopseudomonas sagittaria</name>
    <dbReference type="NCBI Taxonomy" id="1135990"/>
    <lineage>
        <taxon>Bacteria</taxon>
        <taxon>Pseudomonadati</taxon>
        <taxon>Pseudomonadota</taxon>
        <taxon>Gammaproteobacteria</taxon>
        <taxon>Pseudomonadales</taxon>
        <taxon>Pseudomonadaceae</taxon>
        <taxon>Geopseudomonas</taxon>
    </lineage>
</organism>
<dbReference type="OrthoDB" id="8560395at2"/>
<reference evidence="3" key="1">
    <citation type="submission" date="2016-10" db="EMBL/GenBank/DDBJ databases">
        <authorList>
            <person name="Varghese N."/>
            <person name="Submissions S."/>
        </authorList>
    </citation>
    <scope>NUCLEOTIDE SEQUENCE [LARGE SCALE GENOMIC DNA]</scope>
    <source>
        <strain evidence="3">JCM 18195</strain>
    </source>
</reference>
<gene>
    <name evidence="2" type="ORF">SAMN05216229_11639</name>
</gene>
<dbReference type="InterPro" id="IPR021300">
    <property type="entry name" value="Integr_conj_element_PFL4695"/>
</dbReference>
<feature type="chain" id="PRO_5017452155" evidence="1">
    <location>
        <begin position="22"/>
        <end position="145"/>
    </location>
</feature>
<sequence length="145" mass="15460">MKPRHCTALLLALLLSGPCLADPVAQPATYRWHAALDESAMLPVTSPSLSPGKLTPRPLKLPGLPRLFLVGDDPHSLAWLTQRGETLQQMRAVGLAIEVADAAALQRLRAAAPGLTILPISGEDIARRLGLLHYPVLITGSALEQ</sequence>
<name>A0A1I5XFU0_9GAMM</name>
<dbReference type="NCBIfam" id="TIGR03765">
    <property type="entry name" value="ICE_PFL_4695"/>
    <property type="match status" value="1"/>
</dbReference>
<accession>A0A1I5XFU0</accession>
<protein>
    <submittedName>
        <fullName evidence="2">Integrating conjugative element protein, PFL_4695 family</fullName>
    </submittedName>
</protein>
<dbReference type="EMBL" id="FOXM01000016">
    <property type="protein sequence ID" value="SFQ30828.1"/>
    <property type="molecule type" value="Genomic_DNA"/>
</dbReference>